<reference evidence="2 3" key="2">
    <citation type="journal article" date="2024" name="G3 (Bethesda)">
        <title>The genome of the cryopelagic Antarctic bald notothen, Trematomus borchgrevinki.</title>
        <authorList>
            <person name="Rayamajhi N."/>
            <person name="Rivera-Colon A.G."/>
            <person name="Minhas B.F."/>
            <person name="Cheng C.C."/>
            <person name="Catchen J.M."/>
        </authorList>
    </citation>
    <scope>NUCLEOTIDE SEQUENCE [LARGE SCALE GENOMIC DNA]</scope>
    <source>
        <strain evidence="2">AGRC-2024</strain>
    </source>
</reference>
<keyword evidence="3" id="KW-1185">Reference proteome</keyword>
<accession>A0ABD2FWX1</accession>
<dbReference type="AlphaFoldDB" id="A0ABD2FWX1"/>
<comment type="caution">
    <text evidence="2">The sequence shown here is derived from an EMBL/GenBank/DDBJ whole genome shotgun (WGS) entry which is preliminary data.</text>
</comment>
<feature type="compositionally biased region" description="Basic and acidic residues" evidence="1">
    <location>
        <begin position="11"/>
        <end position="32"/>
    </location>
</feature>
<feature type="compositionally biased region" description="Polar residues" evidence="1">
    <location>
        <begin position="82"/>
        <end position="91"/>
    </location>
</feature>
<reference evidence="2 3" key="1">
    <citation type="journal article" date="2022" name="G3 (Bethesda)">
        <title>Evaluating Illumina-, Nanopore-, and PacBio-based genome assembly strategies with the bald notothen, Trematomus borchgrevinki.</title>
        <authorList>
            <person name="Rayamajhi N."/>
            <person name="Cheng C.C."/>
            <person name="Catchen J.M."/>
        </authorList>
    </citation>
    <scope>NUCLEOTIDE SEQUENCE [LARGE SCALE GENOMIC DNA]</scope>
    <source>
        <strain evidence="2">AGRC-2024</strain>
    </source>
</reference>
<feature type="region of interest" description="Disordered" evidence="1">
    <location>
        <begin position="1"/>
        <end position="136"/>
    </location>
</feature>
<organism evidence="2 3">
    <name type="scientific">Pagothenia borchgrevinki</name>
    <name type="common">Bald rockcod</name>
    <name type="synonym">Trematomus borchgrevinki</name>
    <dbReference type="NCBI Taxonomy" id="8213"/>
    <lineage>
        <taxon>Eukaryota</taxon>
        <taxon>Metazoa</taxon>
        <taxon>Chordata</taxon>
        <taxon>Craniata</taxon>
        <taxon>Vertebrata</taxon>
        <taxon>Euteleostomi</taxon>
        <taxon>Actinopterygii</taxon>
        <taxon>Neopterygii</taxon>
        <taxon>Teleostei</taxon>
        <taxon>Neoteleostei</taxon>
        <taxon>Acanthomorphata</taxon>
        <taxon>Eupercaria</taxon>
        <taxon>Perciformes</taxon>
        <taxon>Notothenioidei</taxon>
        <taxon>Nototheniidae</taxon>
        <taxon>Pagothenia</taxon>
    </lineage>
</organism>
<name>A0ABD2FWX1_PAGBO</name>
<sequence>MTPLPATPVRSEVKNLETERNQMKSSSKRDILDGDDLEVNAKADETEPPTLLVSSPLKRSRKQQTLTANEKVKEGSTEKSANKPSPPSTRSSARKDGERSRVSTGEDTFKGDSRSAMEAGTSGQKARRTRRYNRLPSKYKDFILCQTRRLDTGRTPRRGRKIGN</sequence>
<evidence type="ECO:0000313" key="2">
    <source>
        <dbReference type="EMBL" id="KAL3046065.1"/>
    </source>
</evidence>
<protein>
    <submittedName>
        <fullName evidence="2">Uncharacterized protein</fullName>
    </submittedName>
</protein>
<evidence type="ECO:0000313" key="3">
    <source>
        <dbReference type="Proteomes" id="UP001619887"/>
    </source>
</evidence>
<dbReference type="Proteomes" id="UP001619887">
    <property type="component" value="Unassembled WGS sequence"/>
</dbReference>
<feature type="compositionally biased region" description="Basic and acidic residues" evidence="1">
    <location>
        <begin position="70"/>
        <end position="81"/>
    </location>
</feature>
<gene>
    <name evidence="2" type="ORF">OYC64_004137</name>
</gene>
<proteinExistence type="predicted"/>
<evidence type="ECO:0000256" key="1">
    <source>
        <dbReference type="SAM" id="MobiDB-lite"/>
    </source>
</evidence>
<dbReference type="EMBL" id="JBIYXZ010002085">
    <property type="protein sequence ID" value="KAL3046065.1"/>
    <property type="molecule type" value="Genomic_DNA"/>
</dbReference>